<evidence type="ECO:0000256" key="1">
    <source>
        <dbReference type="SAM" id="Phobius"/>
    </source>
</evidence>
<keyword evidence="1" id="KW-0472">Membrane</keyword>
<accession>A0A2N6VPS9</accession>
<keyword evidence="1" id="KW-1133">Transmembrane helix</keyword>
<evidence type="ECO:0008006" key="4">
    <source>
        <dbReference type="Google" id="ProtNLM"/>
    </source>
</evidence>
<protein>
    <recommendedName>
        <fullName evidence="4">PH domain-containing protein</fullName>
    </recommendedName>
</protein>
<keyword evidence="1" id="KW-0812">Transmembrane</keyword>
<reference evidence="2 3" key="1">
    <citation type="submission" date="2017-09" db="EMBL/GenBank/DDBJ databases">
        <title>Bacterial strain isolated from the female urinary microbiota.</title>
        <authorList>
            <person name="Thomas-White K."/>
            <person name="Kumar N."/>
            <person name="Forster S."/>
            <person name="Putonti C."/>
            <person name="Lawley T."/>
            <person name="Wolfe A.J."/>
        </authorList>
    </citation>
    <scope>NUCLEOTIDE SEQUENCE [LARGE SCALE GENOMIC DNA]</scope>
    <source>
        <strain evidence="2 3">UMB1301</strain>
    </source>
</reference>
<feature type="transmembrane region" description="Helical" evidence="1">
    <location>
        <begin position="37"/>
        <end position="55"/>
    </location>
</feature>
<feature type="transmembrane region" description="Helical" evidence="1">
    <location>
        <begin position="12"/>
        <end position="30"/>
    </location>
</feature>
<comment type="caution">
    <text evidence="2">The sequence shown here is derived from an EMBL/GenBank/DDBJ whole genome shotgun (WGS) entry which is preliminary data.</text>
</comment>
<feature type="transmembrane region" description="Helical" evidence="1">
    <location>
        <begin position="155"/>
        <end position="173"/>
    </location>
</feature>
<sequence length="175" mass="19009">MVTRLQLGSMRWTWLITTAVVVVAVGSILWQEFSVRGVALCGLPVLFACGAWIFYGRPNVTLTDTGVRVTNPVRSTQVESTSVTSVDTTYGLQLRCSGKKINAWALTDMGSKKARTERASGAAPALPEIEMVTSHLTNVKKSKEETPPPQQKVDVLPLALMGVSLAWFVWGMTAL</sequence>
<gene>
    <name evidence="2" type="ORF">CJ199_01160</name>
</gene>
<name>A0A2N6VPS9_9MICO</name>
<dbReference type="AlphaFoldDB" id="A0A2N6VPS9"/>
<evidence type="ECO:0000313" key="3">
    <source>
        <dbReference type="Proteomes" id="UP000235598"/>
    </source>
</evidence>
<proteinExistence type="predicted"/>
<evidence type="ECO:0000313" key="2">
    <source>
        <dbReference type="EMBL" id="PMD06038.1"/>
    </source>
</evidence>
<organism evidence="2 3">
    <name type="scientific">Brevibacterium paucivorans</name>
    <dbReference type="NCBI Taxonomy" id="170994"/>
    <lineage>
        <taxon>Bacteria</taxon>
        <taxon>Bacillati</taxon>
        <taxon>Actinomycetota</taxon>
        <taxon>Actinomycetes</taxon>
        <taxon>Micrococcales</taxon>
        <taxon>Brevibacteriaceae</taxon>
        <taxon>Brevibacterium</taxon>
    </lineage>
</organism>
<dbReference type="EMBL" id="PNHK01000001">
    <property type="protein sequence ID" value="PMD06038.1"/>
    <property type="molecule type" value="Genomic_DNA"/>
</dbReference>
<dbReference type="Proteomes" id="UP000235598">
    <property type="component" value="Unassembled WGS sequence"/>
</dbReference>